<evidence type="ECO:0000313" key="6">
    <source>
        <dbReference type="EMBL" id="CCX31796.1"/>
    </source>
</evidence>
<protein>
    <submittedName>
        <fullName evidence="6">Similar to Protein SAP1 acc. no. P39955</fullName>
    </submittedName>
</protein>
<name>U4LUN3_PYROM</name>
<dbReference type="InterPro" id="IPR003960">
    <property type="entry name" value="ATPase_AAA_CS"/>
</dbReference>
<evidence type="ECO:0000256" key="3">
    <source>
        <dbReference type="ARBA" id="ARBA00022840"/>
    </source>
</evidence>
<dbReference type="FunFam" id="3.40.50.300:FF:000093">
    <property type="entry name" value="Fidgetin-like 1"/>
    <property type="match status" value="1"/>
</dbReference>
<keyword evidence="2" id="KW-0547">Nucleotide-binding</keyword>
<dbReference type="Gene3D" id="1.10.8.60">
    <property type="match status" value="1"/>
</dbReference>
<feature type="compositionally biased region" description="Polar residues" evidence="4">
    <location>
        <begin position="450"/>
        <end position="459"/>
    </location>
</feature>
<feature type="compositionally biased region" description="Pro residues" evidence="4">
    <location>
        <begin position="381"/>
        <end position="391"/>
    </location>
</feature>
<comment type="similarity">
    <text evidence="1">Belongs to the AAA ATPase family.</text>
</comment>
<dbReference type="Proteomes" id="UP000018144">
    <property type="component" value="Unassembled WGS sequence"/>
</dbReference>
<organism evidence="6 7">
    <name type="scientific">Pyronema omphalodes (strain CBS 100304)</name>
    <name type="common">Pyronema confluens</name>
    <dbReference type="NCBI Taxonomy" id="1076935"/>
    <lineage>
        <taxon>Eukaryota</taxon>
        <taxon>Fungi</taxon>
        <taxon>Dikarya</taxon>
        <taxon>Ascomycota</taxon>
        <taxon>Pezizomycotina</taxon>
        <taxon>Pezizomycetes</taxon>
        <taxon>Pezizales</taxon>
        <taxon>Pyronemataceae</taxon>
        <taxon>Pyronema</taxon>
    </lineage>
</organism>
<feature type="compositionally biased region" description="Low complexity" evidence="4">
    <location>
        <begin position="341"/>
        <end position="355"/>
    </location>
</feature>
<feature type="compositionally biased region" description="Pro residues" evidence="4">
    <location>
        <begin position="426"/>
        <end position="442"/>
    </location>
</feature>
<dbReference type="STRING" id="1076935.U4LUN3"/>
<feature type="compositionally biased region" description="Basic and acidic residues" evidence="4">
    <location>
        <begin position="282"/>
        <end position="296"/>
    </location>
</feature>
<dbReference type="AlphaFoldDB" id="U4LUN3"/>
<feature type="region of interest" description="Disordered" evidence="4">
    <location>
        <begin position="122"/>
        <end position="168"/>
    </location>
</feature>
<sequence length="806" mass="85953">MAPRTLTSLQKSYDTSYLIASTAIYYESQRNPVEALRCWRDCLYQLSGTQIPTGYKPKSDAEGSLYESLRRLREQAEDRVGLLGVMVETGRTGVAVGPGAAGYGGSPGMGGAQGGYTLQDLGPLSPIALPERPPTAGATLGRNHASSASSATLQSLGRTHISSSSSTSSIAPIAPISTAYTATSLPSLPSSSNISLGNVTLGPRAANMKAPRSPSPDKRLLSTLRGPKKSKASPLEGLWKTARPKEAAQAATMAWSSVGRREGEGISRAGTEGIGGGGGSIRSERPEKIERPRLEARGSSGFSSGSLREGSIREKEELQGVQKRPQMGRQKTRPQSMLFPISSSTSSLASSSISAQGRGYADDGTAGMGMGMDGSLHPLNLPLPPPPPPHKVPLSTLPILPARPAGQTRKPVRRNPSYEEPEGHDTPPPLPPKLPPRAPPRPTGLRVRSVSDTNSHRNGSSNTPLTPSASPSPTTPVSEEPSVPLDPHEARLQAAIASLSRAADPAALQQIANEIIVKGDEVHWSDVAGLEGAKQALKEAVVYPFLRPDLFSGLREPAQGMLLFGPPGTGKTMLARAVATESRSTFFSISASSLTSKYLGESEKLVRALFALSKALAPSIIFVDEIDSLLSARSGGENDATRRIKTEFLIQWSSLARAAASSDSSPSSCDSRILVLAATNLPWEIDEAARRRFARRQYIPLPEEETRKYQLEKLLQGRHELTGEEMGRLVRETEGFSGSDITALAKDAAMGPLRSLGERLLEVGVGEVRLIGWRDFEGSLRKIRPSVDEEGLRKFGEWAGRFGERV</sequence>
<dbReference type="GO" id="GO:0016887">
    <property type="term" value="F:ATP hydrolysis activity"/>
    <property type="evidence" value="ECO:0007669"/>
    <property type="project" value="InterPro"/>
</dbReference>
<dbReference type="Gene3D" id="3.40.50.300">
    <property type="entry name" value="P-loop containing nucleotide triphosphate hydrolases"/>
    <property type="match status" value="1"/>
</dbReference>
<evidence type="ECO:0000313" key="7">
    <source>
        <dbReference type="Proteomes" id="UP000018144"/>
    </source>
</evidence>
<feature type="compositionally biased region" description="Low complexity" evidence="4">
    <location>
        <begin position="298"/>
        <end position="309"/>
    </location>
</feature>
<feature type="region of interest" description="Disordered" evidence="4">
    <location>
        <begin position="254"/>
        <end position="484"/>
    </location>
</feature>
<dbReference type="Pfam" id="PF00004">
    <property type="entry name" value="AAA"/>
    <property type="match status" value="1"/>
</dbReference>
<feature type="domain" description="AAA+ ATPase" evidence="5">
    <location>
        <begin position="557"/>
        <end position="703"/>
    </location>
</feature>
<dbReference type="InterPro" id="IPR003959">
    <property type="entry name" value="ATPase_AAA_core"/>
</dbReference>
<evidence type="ECO:0000256" key="1">
    <source>
        <dbReference type="ARBA" id="ARBA00006914"/>
    </source>
</evidence>
<dbReference type="InterPro" id="IPR041569">
    <property type="entry name" value="AAA_lid_3"/>
</dbReference>
<dbReference type="GO" id="GO:0005524">
    <property type="term" value="F:ATP binding"/>
    <property type="evidence" value="ECO:0007669"/>
    <property type="project" value="UniProtKB-KW"/>
</dbReference>
<keyword evidence="3" id="KW-0067">ATP-binding</keyword>
<dbReference type="EMBL" id="HF935650">
    <property type="protein sequence ID" value="CCX31796.1"/>
    <property type="molecule type" value="Genomic_DNA"/>
</dbReference>
<gene>
    <name evidence="6" type="ORF">PCON_11440</name>
</gene>
<dbReference type="InterPro" id="IPR050304">
    <property type="entry name" value="MT-severing_AAA_ATPase"/>
</dbReference>
<dbReference type="Pfam" id="PF17862">
    <property type="entry name" value="AAA_lid_3"/>
    <property type="match status" value="1"/>
</dbReference>
<dbReference type="PANTHER" id="PTHR23074:SF17">
    <property type="entry name" value="FIDGETIN-LIKE PROTEIN 1"/>
    <property type="match status" value="1"/>
</dbReference>
<feature type="compositionally biased region" description="Low complexity" evidence="4">
    <location>
        <begin position="460"/>
        <end position="483"/>
    </location>
</feature>
<dbReference type="SUPFAM" id="SSF52540">
    <property type="entry name" value="P-loop containing nucleoside triphosphate hydrolases"/>
    <property type="match status" value="1"/>
</dbReference>
<dbReference type="InterPro" id="IPR003593">
    <property type="entry name" value="AAA+_ATPase"/>
</dbReference>
<dbReference type="SMART" id="SM00382">
    <property type="entry name" value="AAA"/>
    <property type="match status" value="1"/>
</dbReference>
<evidence type="ECO:0000259" key="5">
    <source>
        <dbReference type="SMART" id="SM00382"/>
    </source>
</evidence>
<keyword evidence="7" id="KW-1185">Reference proteome</keyword>
<dbReference type="InterPro" id="IPR027417">
    <property type="entry name" value="P-loop_NTPase"/>
</dbReference>
<accession>U4LUN3</accession>
<dbReference type="eggNOG" id="KOG0740">
    <property type="taxonomic scope" value="Eukaryota"/>
</dbReference>
<dbReference type="FunFam" id="1.10.8.60:FF:000022">
    <property type="entry name" value="Fidgetin like 1"/>
    <property type="match status" value="1"/>
</dbReference>
<dbReference type="PROSITE" id="PS00674">
    <property type="entry name" value="AAA"/>
    <property type="match status" value="1"/>
</dbReference>
<reference evidence="6 7" key="1">
    <citation type="journal article" date="2013" name="PLoS Genet.">
        <title>The genome and development-dependent transcriptomes of Pyronema confluens: a window into fungal evolution.</title>
        <authorList>
            <person name="Traeger S."/>
            <person name="Altegoer F."/>
            <person name="Freitag M."/>
            <person name="Gabaldon T."/>
            <person name="Kempken F."/>
            <person name="Kumar A."/>
            <person name="Marcet-Houben M."/>
            <person name="Poggeler S."/>
            <person name="Stajich J.E."/>
            <person name="Nowrousian M."/>
        </authorList>
    </citation>
    <scope>NUCLEOTIDE SEQUENCE [LARGE SCALE GENOMIC DNA]</scope>
    <source>
        <strain evidence="7">CBS 100304</strain>
        <tissue evidence="6">Vegetative mycelium</tissue>
    </source>
</reference>
<dbReference type="OrthoDB" id="10251136at2759"/>
<evidence type="ECO:0000256" key="4">
    <source>
        <dbReference type="SAM" id="MobiDB-lite"/>
    </source>
</evidence>
<proteinExistence type="inferred from homology"/>
<dbReference type="PANTHER" id="PTHR23074">
    <property type="entry name" value="AAA DOMAIN-CONTAINING"/>
    <property type="match status" value="1"/>
</dbReference>
<feature type="region of interest" description="Disordered" evidence="4">
    <location>
        <begin position="204"/>
        <end position="240"/>
    </location>
</feature>
<evidence type="ECO:0000256" key="2">
    <source>
        <dbReference type="ARBA" id="ARBA00022741"/>
    </source>
</evidence>